<dbReference type="EMBL" id="JDSS02000042">
    <property type="protein sequence ID" value="KFB66517.1"/>
    <property type="molecule type" value="Genomic_DNA"/>
</dbReference>
<organism evidence="2 3">
    <name type="scientific">Candidatus Accumulibacter vicinus</name>
    <dbReference type="NCBI Taxonomy" id="2954382"/>
    <lineage>
        <taxon>Bacteria</taxon>
        <taxon>Pseudomonadati</taxon>
        <taxon>Pseudomonadota</taxon>
        <taxon>Betaproteobacteria</taxon>
        <taxon>Candidatus Accumulibacter</taxon>
    </lineage>
</organism>
<feature type="domain" description="Ice-binding protein C-terminal" evidence="1">
    <location>
        <begin position="222"/>
        <end position="243"/>
    </location>
</feature>
<evidence type="ECO:0000313" key="3">
    <source>
        <dbReference type="Proteomes" id="UP000019812"/>
    </source>
</evidence>
<reference evidence="2 3" key="1">
    <citation type="submission" date="2014-07" db="EMBL/GenBank/DDBJ databases">
        <title>Expanding our view of genomic diversity in Candidatus Accumulibacter clades.</title>
        <authorList>
            <person name="Skennerton C.T."/>
            <person name="Barr J.J."/>
            <person name="Slater F.R."/>
            <person name="Bond P.L."/>
            <person name="Tyson G.W."/>
        </authorList>
    </citation>
    <scope>NUCLEOTIDE SEQUENCE [LARGE SCALE GENOMIC DNA]</scope>
    <source>
        <strain evidence="3">SK-01</strain>
    </source>
</reference>
<comment type="caution">
    <text evidence="2">The sequence shown here is derived from an EMBL/GenBank/DDBJ whole genome shotgun (WGS) entry which is preliminary data.</text>
</comment>
<sequence length="248" mass="26433">MRPSIVFDPIAASPTGDLSPCFSLARRVLERTKKYLPQAVLMCCALLAGHTARAEVLDFDDLVMNVSGVLNVPTPYKGFLWGTVGDTDLFAWGDSSYAAANSYGNSYNSPSGENQASNYAGPVLGRLASGNAFDFNGANFSTFTIYDALQSDSATLLTLEGFNGATLVESLTVSLGIGYNWVQADFLGITSLRLSGSNSVVQPHQTRWMMDDFTFNATSTGVPEPATLLLALCGLGLIGRCRRAISRG</sequence>
<proteinExistence type="predicted"/>
<dbReference type="InterPro" id="IPR013424">
    <property type="entry name" value="Ice-binding_C"/>
</dbReference>
<evidence type="ECO:0000313" key="2">
    <source>
        <dbReference type="EMBL" id="KFB66517.1"/>
    </source>
</evidence>
<dbReference type="AlphaFoldDB" id="A0A084XVM3"/>
<gene>
    <name evidence="2" type="ORF">CAPSK01_004196</name>
</gene>
<dbReference type="STRING" id="1457154.CAPSK01_004196"/>
<protein>
    <recommendedName>
        <fullName evidence="1">Ice-binding protein C-terminal domain-containing protein</fullName>
    </recommendedName>
</protein>
<evidence type="ECO:0000259" key="1">
    <source>
        <dbReference type="Pfam" id="PF07589"/>
    </source>
</evidence>
<accession>A0A084XVM3</accession>
<dbReference type="Pfam" id="PF07589">
    <property type="entry name" value="PEP-CTERM"/>
    <property type="match status" value="1"/>
</dbReference>
<name>A0A084XVM3_9PROT</name>
<dbReference type="Proteomes" id="UP000019812">
    <property type="component" value="Unassembled WGS sequence"/>
</dbReference>